<organism evidence="3">
    <name type="scientific">Cuerna arida</name>
    <dbReference type="NCBI Taxonomy" id="1464854"/>
    <lineage>
        <taxon>Eukaryota</taxon>
        <taxon>Metazoa</taxon>
        <taxon>Ecdysozoa</taxon>
        <taxon>Arthropoda</taxon>
        <taxon>Hexapoda</taxon>
        <taxon>Insecta</taxon>
        <taxon>Pterygota</taxon>
        <taxon>Neoptera</taxon>
        <taxon>Paraneoptera</taxon>
        <taxon>Hemiptera</taxon>
        <taxon>Auchenorrhyncha</taxon>
        <taxon>Membracoidea</taxon>
        <taxon>Cicadellidae</taxon>
        <taxon>Cicadellinae</taxon>
        <taxon>Proconiini</taxon>
        <taxon>Cuerna</taxon>
    </lineage>
</organism>
<feature type="chain" id="PRO_5008582239" description="Chitin-binding type-2 domain-containing protein" evidence="2">
    <location>
        <begin position="22"/>
        <end position="220"/>
    </location>
</feature>
<accession>A0A1B6END6</accession>
<reference evidence="3" key="1">
    <citation type="submission" date="2015-11" db="EMBL/GenBank/DDBJ databases">
        <title>De novo transcriptome assembly of four potential Pierce s Disease insect vectors from Arizona vineyards.</title>
        <authorList>
            <person name="Tassone E.E."/>
        </authorList>
    </citation>
    <scope>NUCLEOTIDE SEQUENCE</scope>
</reference>
<feature type="region of interest" description="Disordered" evidence="1">
    <location>
        <begin position="117"/>
        <end position="149"/>
    </location>
</feature>
<proteinExistence type="predicted"/>
<evidence type="ECO:0000256" key="2">
    <source>
        <dbReference type="SAM" id="SignalP"/>
    </source>
</evidence>
<dbReference type="AlphaFoldDB" id="A0A1B6END6"/>
<evidence type="ECO:0000313" key="3">
    <source>
        <dbReference type="EMBL" id="JAS39429.1"/>
    </source>
</evidence>
<protein>
    <recommendedName>
        <fullName evidence="4">Chitin-binding type-2 domain-containing protein</fullName>
    </recommendedName>
</protein>
<sequence length="220" mass="24000">MYCSTTLSLLTLAVLFAATTPEPAPQYYPLPFAGQPAYNPPPDSIYSGTHQWQQTLQNNFSSPNLLDPLSASAAEQLPKNDIPRQLYGVPPLPNSQFPQYPQIYKLDNLIIIANPTQPQPCIPQRPPPNFPNPKPGGGSEDGLDDRGQFGEEPSKCTWAIVACCSPGNSNVRYNCFELLGCPGFFFDSSPCDPKTVMAAANAALEYYRNANNGTTDNNRV</sequence>
<evidence type="ECO:0008006" key="4">
    <source>
        <dbReference type="Google" id="ProtNLM"/>
    </source>
</evidence>
<gene>
    <name evidence="3" type="ORF">g.29324</name>
</gene>
<feature type="compositionally biased region" description="Pro residues" evidence="1">
    <location>
        <begin position="117"/>
        <end position="134"/>
    </location>
</feature>
<feature type="signal peptide" evidence="2">
    <location>
        <begin position="1"/>
        <end position="21"/>
    </location>
</feature>
<evidence type="ECO:0000256" key="1">
    <source>
        <dbReference type="SAM" id="MobiDB-lite"/>
    </source>
</evidence>
<name>A0A1B6END6_9HEMI</name>
<keyword evidence="2" id="KW-0732">Signal</keyword>
<dbReference type="EMBL" id="GECZ01030340">
    <property type="protein sequence ID" value="JAS39429.1"/>
    <property type="molecule type" value="Transcribed_RNA"/>
</dbReference>